<sequence length="281" mass="30333">MTVALSHAATHGALSPGQQGFVPNTAQVPNMVFSREGATHMTTDLKSLKRDLALAHRLLVDQGAMDAFGHVSVRHPDRPDRFLLPVAGAPSRVTPDDIIEYDMNAEPVEPTPAGLFSERIIHSAIFRARPDVGAVCHHHSPAIMPFAQTGASLKPSCQTGAAMGAQVPYWDSRDEFGDTRLLVVTQAEGDSLARALGPWWTVLMRRHGATVAGRDLHECIFRTVHGCADAASQIRAAALGPVQVLSEQEQNLAGTLRPDPIMRCWSHWTAVMNPVLALPDA</sequence>
<name>A0A1W6YHP0_9BORD</name>
<dbReference type="Pfam" id="PF00596">
    <property type="entry name" value="Aldolase_II"/>
    <property type="match status" value="1"/>
</dbReference>
<reference evidence="4 5" key="1">
    <citation type="submission" date="2017-05" db="EMBL/GenBank/DDBJ databases">
        <title>Complete and WGS of Bordetella genogroups.</title>
        <authorList>
            <person name="Spilker T."/>
            <person name="LiPuma J."/>
        </authorList>
    </citation>
    <scope>NUCLEOTIDE SEQUENCE [LARGE SCALE GENOMIC DNA]</scope>
    <source>
        <strain evidence="4 5">AU19157</strain>
    </source>
</reference>
<gene>
    <name evidence="4" type="ORF">CAL12_06605</name>
</gene>
<dbReference type="AlphaFoldDB" id="A0A1W6YHP0"/>
<feature type="region of interest" description="Disordered" evidence="2">
    <location>
        <begin position="1"/>
        <end position="22"/>
    </location>
</feature>
<dbReference type="KEGG" id="bgv:CAL12_06605"/>
<dbReference type="InterPro" id="IPR036409">
    <property type="entry name" value="Aldolase_II/adducin_N_sf"/>
</dbReference>
<dbReference type="SMART" id="SM01007">
    <property type="entry name" value="Aldolase_II"/>
    <property type="match status" value="1"/>
</dbReference>
<organism evidence="4 5">
    <name type="scientific">Bordetella genomosp. 8</name>
    <dbReference type="NCBI Taxonomy" id="1416806"/>
    <lineage>
        <taxon>Bacteria</taxon>
        <taxon>Pseudomonadati</taxon>
        <taxon>Pseudomonadota</taxon>
        <taxon>Betaproteobacteria</taxon>
        <taxon>Burkholderiales</taxon>
        <taxon>Alcaligenaceae</taxon>
        <taxon>Bordetella</taxon>
    </lineage>
</organism>
<evidence type="ECO:0000313" key="5">
    <source>
        <dbReference type="Proteomes" id="UP000194151"/>
    </source>
</evidence>
<dbReference type="GO" id="GO:0005856">
    <property type="term" value="C:cytoskeleton"/>
    <property type="evidence" value="ECO:0007669"/>
    <property type="project" value="TreeGrafter"/>
</dbReference>
<dbReference type="SUPFAM" id="SSF53639">
    <property type="entry name" value="AraD/HMP-PK domain-like"/>
    <property type="match status" value="1"/>
</dbReference>
<dbReference type="PANTHER" id="PTHR10672:SF39">
    <property type="entry name" value="CLASS II ALDOLASE_ADDUCIN N-TERMINAL DOMAIN-CONTAINING PROTEIN"/>
    <property type="match status" value="1"/>
</dbReference>
<comment type="similarity">
    <text evidence="1">Belongs to the aldolase class II family.</text>
</comment>
<protein>
    <recommendedName>
        <fullName evidence="3">Class II aldolase/adducin N-terminal domain-containing protein</fullName>
    </recommendedName>
</protein>
<dbReference type="InterPro" id="IPR001303">
    <property type="entry name" value="Aldolase_II/adducin_N"/>
</dbReference>
<feature type="domain" description="Class II aldolase/adducin N-terminal" evidence="3">
    <location>
        <begin position="50"/>
        <end position="234"/>
    </location>
</feature>
<dbReference type="Gene3D" id="3.40.225.10">
    <property type="entry name" value="Class II aldolase/adducin N-terminal domain"/>
    <property type="match status" value="1"/>
</dbReference>
<dbReference type="GO" id="GO:0051015">
    <property type="term" value="F:actin filament binding"/>
    <property type="evidence" value="ECO:0007669"/>
    <property type="project" value="TreeGrafter"/>
</dbReference>
<accession>A0A1W6YHP0</accession>
<dbReference type="EMBL" id="CP021108">
    <property type="protein sequence ID" value="ARP80538.1"/>
    <property type="molecule type" value="Genomic_DNA"/>
</dbReference>
<dbReference type="STRING" id="1416806.CAL12_06605"/>
<evidence type="ECO:0000256" key="2">
    <source>
        <dbReference type="SAM" id="MobiDB-lite"/>
    </source>
</evidence>
<dbReference type="PANTHER" id="PTHR10672">
    <property type="entry name" value="ADDUCIN"/>
    <property type="match status" value="1"/>
</dbReference>
<dbReference type="Proteomes" id="UP000194151">
    <property type="component" value="Chromosome"/>
</dbReference>
<evidence type="ECO:0000259" key="3">
    <source>
        <dbReference type="SMART" id="SM01007"/>
    </source>
</evidence>
<keyword evidence="5" id="KW-1185">Reference proteome</keyword>
<proteinExistence type="inferred from homology"/>
<evidence type="ECO:0000313" key="4">
    <source>
        <dbReference type="EMBL" id="ARP80538.1"/>
    </source>
</evidence>
<evidence type="ECO:0000256" key="1">
    <source>
        <dbReference type="ARBA" id="ARBA00037961"/>
    </source>
</evidence>
<dbReference type="InterPro" id="IPR051017">
    <property type="entry name" value="Aldolase-II_Adducin_sf"/>
</dbReference>